<dbReference type="OrthoDB" id="4045431at2"/>
<gene>
    <name evidence="1" type="ORF">B8W69_26945</name>
</gene>
<dbReference type="AlphaFoldDB" id="A0A1X2KLH6"/>
<accession>A0A1X2KLH6</accession>
<proteinExistence type="predicted"/>
<reference evidence="1 2" key="1">
    <citation type="submission" date="2017-04" db="EMBL/GenBank/DDBJ databases">
        <title>The new phylogeny of genus Mycobacterium.</title>
        <authorList>
            <person name="Tortoli E."/>
            <person name="Trovato A."/>
            <person name="Cirillo D.M."/>
        </authorList>
    </citation>
    <scope>NUCLEOTIDE SEQUENCE [LARGE SCALE GENOMIC DNA]</scope>
    <source>
        <strain evidence="1 2">DSM 45247</strain>
    </source>
</reference>
<keyword evidence="2" id="KW-1185">Reference proteome</keyword>
<dbReference type="RefSeq" id="WP_085292747.1">
    <property type="nucleotide sequence ID" value="NZ_NCXM01000042.1"/>
</dbReference>
<protein>
    <submittedName>
        <fullName evidence="1">Uncharacterized protein</fullName>
    </submittedName>
</protein>
<name>A0A1X2KLH6_9MYCO</name>
<dbReference type="EMBL" id="NCXM01000042">
    <property type="protein sequence ID" value="OSC22093.1"/>
    <property type="molecule type" value="Genomic_DNA"/>
</dbReference>
<organism evidence="1 2">
    <name type="scientific">Mycolicibacterium vulneris</name>
    <dbReference type="NCBI Taxonomy" id="547163"/>
    <lineage>
        <taxon>Bacteria</taxon>
        <taxon>Bacillati</taxon>
        <taxon>Actinomycetota</taxon>
        <taxon>Actinomycetes</taxon>
        <taxon>Mycobacteriales</taxon>
        <taxon>Mycobacteriaceae</taxon>
        <taxon>Mycolicibacterium</taxon>
    </lineage>
</organism>
<comment type="caution">
    <text evidence="1">The sequence shown here is derived from an EMBL/GenBank/DDBJ whole genome shotgun (WGS) entry which is preliminary data.</text>
</comment>
<evidence type="ECO:0000313" key="1">
    <source>
        <dbReference type="EMBL" id="OSC22093.1"/>
    </source>
</evidence>
<evidence type="ECO:0000313" key="2">
    <source>
        <dbReference type="Proteomes" id="UP000242320"/>
    </source>
</evidence>
<dbReference type="Proteomes" id="UP000242320">
    <property type="component" value="Unassembled WGS sequence"/>
</dbReference>
<sequence length="283" mass="31773">MSNGDEPTVEDGYGWLENRVRLALERVLELEVAATSEIAADDAYLHPIYRTFHQDVVQCLLTALDHLRFLSWSLRNREEPFPYAQFSLIRTAITAGATALWLLSGSTRDERRVRALEFSFRDIRSEVAWVDTVRTFPQNQDLHGEGHQEWADEMGRRQDWIVEQANTLLNPTKPFTRRTFAQHCTTDTDMVKLAGTVIPAGATGSYNPAITLLNTWQSMSGFAHARPWAALPGREITGTDPGTGRWKVIQKGDQNRLLDAAFRGLPAVEEAVRRLVALSSAAP</sequence>